<dbReference type="GO" id="GO:0015833">
    <property type="term" value="P:peptide transport"/>
    <property type="evidence" value="ECO:0007669"/>
    <property type="project" value="InterPro"/>
</dbReference>
<accession>A0A5B8G4J7</accession>
<evidence type="ECO:0000256" key="2">
    <source>
        <dbReference type="ARBA" id="ARBA00005417"/>
    </source>
</evidence>
<dbReference type="Proteomes" id="UP000305888">
    <property type="component" value="Plasmid pD4M1F"/>
</dbReference>
<dbReference type="GO" id="GO:0055085">
    <property type="term" value="P:transmembrane transport"/>
    <property type="evidence" value="ECO:0007669"/>
    <property type="project" value="UniProtKB-ARBA"/>
</dbReference>
<dbReference type="SMART" id="SM00382">
    <property type="entry name" value="AAA"/>
    <property type="match status" value="2"/>
</dbReference>
<keyword evidence="3" id="KW-0813">Transport</keyword>
<feature type="domain" description="ABC transporter" evidence="7">
    <location>
        <begin position="277"/>
        <end position="525"/>
    </location>
</feature>
<evidence type="ECO:0000259" key="7">
    <source>
        <dbReference type="PROSITE" id="PS50893"/>
    </source>
</evidence>
<dbReference type="PROSITE" id="PS50893">
    <property type="entry name" value="ABC_TRANSPORTER_2"/>
    <property type="match status" value="2"/>
</dbReference>
<dbReference type="Pfam" id="PF00005">
    <property type="entry name" value="ABC_tran"/>
    <property type="match status" value="2"/>
</dbReference>
<reference evidence="8 9" key="1">
    <citation type="submission" date="2019-06" db="EMBL/GenBank/DDBJ databases">
        <title>Genome sequence of Rhodobacteraceae bacterium D4M1.</title>
        <authorList>
            <person name="Cao J."/>
        </authorList>
    </citation>
    <scope>NUCLEOTIDE SEQUENCE [LARGE SCALE GENOMIC DNA]</scope>
    <source>
        <strain evidence="8 9">D4M1</strain>
        <plasmid evidence="9">pd4m1f</plasmid>
    </source>
</reference>
<gene>
    <name evidence="8" type="ORF">FDP22_24235</name>
</gene>
<evidence type="ECO:0000313" key="8">
    <source>
        <dbReference type="EMBL" id="QDL94970.1"/>
    </source>
</evidence>
<dbReference type="PROSITE" id="PS00211">
    <property type="entry name" value="ABC_TRANSPORTER_1"/>
    <property type="match status" value="2"/>
</dbReference>
<dbReference type="InterPro" id="IPR027417">
    <property type="entry name" value="P-loop_NTPase"/>
</dbReference>
<dbReference type="PANTHER" id="PTHR43776">
    <property type="entry name" value="TRANSPORT ATP-BINDING PROTEIN"/>
    <property type="match status" value="1"/>
</dbReference>
<evidence type="ECO:0000313" key="9">
    <source>
        <dbReference type="Proteomes" id="UP000305888"/>
    </source>
</evidence>
<dbReference type="InterPro" id="IPR003439">
    <property type="entry name" value="ABC_transporter-like_ATP-bd"/>
</dbReference>
<dbReference type="Gene3D" id="3.40.50.300">
    <property type="entry name" value="P-loop containing nucleotide triphosphate hydrolases"/>
    <property type="match status" value="2"/>
</dbReference>
<dbReference type="GO" id="GO:0016887">
    <property type="term" value="F:ATP hydrolysis activity"/>
    <property type="evidence" value="ECO:0007669"/>
    <property type="project" value="InterPro"/>
</dbReference>
<keyword evidence="5 8" id="KW-0067">ATP-binding</keyword>
<evidence type="ECO:0000256" key="4">
    <source>
        <dbReference type="ARBA" id="ARBA00022741"/>
    </source>
</evidence>
<dbReference type="NCBIfam" id="NF007739">
    <property type="entry name" value="PRK10419.1"/>
    <property type="match status" value="2"/>
</dbReference>
<evidence type="ECO:0000256" key="5">
    <source>
        <dbReference type="ARBA" id="ARBA00022840"/>
    </source>
</evidence>
<keyword evidence="9" id="KW-1185">Reference proteome</keyword>
<dbReference type="FunFam" id="3.40.50.300:FF:000016">
    <property type="entry name" value="Oligopeptide ABC transporter ATP-binding component"/>
    <property type="match status" value="1"/>
</dbReference>
<dbReference type="SUPFAM" id="SSF52540">
    <property type="entry name" value="P-loop containing nucleoside triphosphate hydrolases"/>
    <property type="match status" value="2"/>
</dbReference>
<protein>
    <submittedName>
        <fullName evidence="8">ABC transporter ATP-binding protein</fullName>
    </submittedName>
</protein>
<keyword evidence="4" id="KW-0547">Nucleotide-binding</keyword>
<dbReference type="NCBIfam" id="NF008453">
    <property type="entry name" value="PRK11308.1"/>
    <property type="match status" value="2"/>
</dbReference>
<evidence type="ECO:0000256" key="6">
    <source>
        <dbReference type="SAM" id="MobiDB-lite"/>
    </source>
</evidence>
<organism evidence="8 9">
    <name type="scientific">Paroceanicella profunda</name>
    <dbReference type="NCBI Taxonomy" id="2579971"/>
    <lineage>
        <taxon>Bacteria</taxon>
        <taxon>Pseudomonadati</taxon>
        <taxon>Pseudomonadota</taxon>
        <taxon>Alphaproteobacteria</taxon>
        <taxon>Rhodobacterales</taxon>
        <taxon>Paracoccaceae</taxon>
        <taxon>Paroceanicella</taxon>
    </lineage>
</organism>
<dbReference type="OrthoDB" id="9802264at2"/>
<dbReference type="InterPro" id="IPR003593">
    <property type="entry name" value="AAA+_ATPase"/>
</dbReference>
<name>A0A5B8G4J7_9RHOB</name>
<keyword evidence="8" id="KW-0614">Plasmid</keyword>
<dbReference type="EMBL" id="CP040824">
    <property type="protein sequence ID" value="QDL94970.1"/>
    <property type="molecule type" value="Genomic_DNA"/>
</dbReference>
<evidence type="ECO:0000256" key="3">
    <source>
        <dbReference type="ARBA" id="ARBA00022448"/>
    </source>
</evidence>
<dbReference type="AlphaFoldDB" id="A0A5B8G4J7"/>
<dbReference type="GO" id="GO:0005886">
    <property type="term" value="C:plasma membrane"/>
    <property type="evidence" value="ECO:0007669"/>
    <property type="project" value="UniProtKB-SubCell"/>
</dbReference>
<dbReference type="PANTHER" id="PTHR43776:SF7">
    <property type="entry name" value="D,D-DIPEPTIDE TRANSPORT ATP-BINDING PROTEIN DDPF-RELATED"/>
    <property type="match status" value="1"/>
</dbReference>
<sequence length="555" mass="61413">MTDPILSIRGLTVDLPPRADRAHAVEGLTLEIQPREIVCIVGESGSGKSITAFTTMGLLPRALTPSAGEVIFEGRDLLKLSPGAHAKLRGSRMAMIFQEPMSALNPCYTVGDQIEEMFESHTDLPRAERRARTMRLLEEVRLPEPERIYSSYPHQLSGGQRQRIVIAMALALDPALLIADEPTTALDLSTQAQILHLLKELREKHSAGIMFVTHDFDVVAEIADRVVVMQHGRIVEQGTAEEVLNRPRHPYTRLLIDAVPRRTRAVHASLDGRPEVLRVEGLNKTYHVKGTMFRASRTVAACRDIRFSVRRGETLGIVGESGSGKSTLVKCLIRLEDPDSGSVWVGADDIAAYSRRALHRFRKQIQIVFQDPYGSLNPRRTIGDQLVEGPVNFGENRAEAMERARELMRIVRLDPEVLNRYPNQFSGGQRQRICIARALMVGPKVLIADEAVSALDVSVQKEVLKLLNEIRDRMGLTVLFITHDLRVAAQVCDNLIVMQDGEIVERGSVDAVFGAPSHPYTRKLLDAQPGQGWVVPDTSKLPPAPDLAPGARSLA</sequence>
<feature type="region of interest" description="Disordered" evidence="6">
    <location>
        <begin position="535"/>
        <end position="555"/>
    </location>
</feature>
<dbReference type="RefSeq" id="WP_138578997.1">
    <property type="nucleotide sequence ID" value="NZ_CP040824.1"/>
</dbReference>
<geneLocation type="plasmid" evidence="9">
    <name>pd4m1f</name>
</geneLocation>
<comment type="subcellular location">
    <subcellularLocation>
        <location evidence="1">Cell inner membrane</location>
        <topology evidence="1">Peripheral membrane protein</topology>
    </subcellularLocation>
</comment>
<comment type="similarity">
    <text evidence="2">Belongs to the ABC transporter superfamily.</text>
</comment>
<evidence type="ECO:0000256" key="1">
    <source>
        <dbReference type="ARBA" id="ARBA00004417"/>
    </source>
</evidence>
<dbReference type="KEGG" id="ppru:FDP22_24235"/>
<proteinExistence type="inferred from homology"/>
<dbReference type="InterPro" id="IPR017871">
    <property type="entry name" value="ABC_transporter-like_CS"/>
</dbReference>
<dbReference type="Pfam" id="PF08352">
    <property type="entry name" value="oligo_HPY"/>
    <property type="match status" value="2"/>
</dbReference>
<dbReference type="InterPro" id="IPR050319">
    <property type="entry name" value="ABC_transp_ATP-bind"/>
</dbReference>
<dbReference type="InterPro" id="IPR013563">
    <property type="entry name" value="Oligopep_ABC_C"/>
</dbReference>
<dbReference type="GO" id="GO:0005524">
    <property type="term" value="F:ATP binding"/>
    <property type="evidence" value="ECO:0007669"/>
    <property type="project" value="UniProtKB-KW"/>
</dbReference>
<dbReference type="CDD" id="cd03257">
    <property type="entry name" value="ABC_NikE_OppD_transporters"/>
    <property type="match status" value="2"/>
</dbReference>
<feature type="domain" description="ABC transporter" evidence="7">
    <location>
        <begin position="8"/>
        <end position="256"/>
    </location>
</feature>